<proteinExistence type="predicted"/>
<gene>
    <name evidence="2" type="ORF">BDV29DRAFT_157072</name>
</gene>
<dbReference type="EMBL" id="ML732217">
    <property type="protein sequence ID" value="KAB8074014.1"/>
    <property type="molecule type" value="Genomic_DNA"/>
</dbReference>
<dbReference type="Proteomes" id="UP000326565">
    <property type="component" value="Unassembled WGS sequence"/>
</dbReference>
<dbReference type="AlphaFoldDB" id="A0A5N5X3F6"/>
<sequence>MLAERHADIAAEEEKTGRPSSWNLVYELMQCNVSSYQLNSDWSWKNPKDKKDYKLREPHIERLIDHADDGGKLKGHDDVPRDICRDAILESQTRRKSTRANSPAAGMSYPPVNINVLQA</sequence>
<organism evidence="2 3">
    <name type="scientific">Aspergillus leporis</name>
    <dbReference type="NCBI Taxonomy" id="41062"/>
    <lineage>
        <taxon>Eukaryota</taxon>
        <taxon>Fungi</taxon>
        <taxon>Dikarya</taxon>
        <taxon>Ascomycota</taxon>
        <taxon>Pezizomycotina</taxon>
        <taxon>Eurotiomycetes</taxon>
        <taxon>Eurotiomycetidae</taxon>
        <taxon>Eurotiales</taxon>
        <taxon>Aspergillaceae</taxon>
        <taxon>Aspergillus</taxon>
        <taxon>Aspergillus subgen. Circumdati</taxon>
    </lineage>
</organism>
<dbReference type="OrthoDB" id="4232626at2759"/>
<feature type="region of interest" description="Disordered" evidence="1">
    <location>
        <begin position="91"/>
        <end position="112"/>
    </location>
</feature>
<keyword evidence="3" id="KW-1185">Reference proteome</keyword>
<accession>A0A5N5X3F6</accession>
<reference evidence="2 3" key="1">
    <citation type="submission" date="2019-04" db="EMBL/GenBank/DDBJ databases">
        <title>Friends and foes A comparative genomics study of 23 Aspergillus species from section Flavi.</title>
        <authorList>
            <consortium name="DOE Joint Genome Institute"/>
            <person name="Kjaerbolling I."/>
            <person name="Vesth T."/>
            <person name="Frisvad J.C."/>
            <person name="Nybo J.L."/>
            <person name="Theobald S."/>
            <person name="Kildgaard S."/>
            <person name="Isbrandt T."/>
            <person name="Kuo A."/>
            <person name="Sato A."/>
            <person name="Lyhne E.K."/>
            <person name="Kogle M.E."/>
            <person name="Wiebenga A."/>
            <person name="Kun R.S."/>
            <person name="Lubbers R.J."/>
            <person name="Makela M.R."/>
            <person name="Barry K."/>
            <person name="Chovatia M."/>
            <person name="Clum A."/>
            <person name="Daum C."/>
            <person name="Haridas S."/>
            <person name="He G."/>
            <person name="LaButti K."/>
            <person name="Lipzen A."/>
            <person name="Mondo S."/>
            <person name="Riley R."/>
            <person name="Salamov A."/>
            <person name="Simmons B.A."/>
            <person name="Magnuson J.K."/>
            <person name="Henrissat B."/>
            <person name="Mortensen U.H."/>
            <person name="Larsen T.O."/>
            <person name="Devries R.P."/>
            <person name="Grigoriev I.V."/>
            <person name="Machida M."/>
            <person name="Baker S.E."/>
            <person name="Andersen M.R."/>
        </authorList>
    </citation>
    <scope>NUCLEOTIDE SEQUENCE [LARGE SCALE GENOMIC DNA]</scope>
    <source>
        <strain evidence="2 3">CBS 151.66</strain>
    </source>
</reference>
<name>A0A5N5X3F6_9EURO</name>
<evidence type="ECO:0000313" key="3">
    <source>
        <dbReference type="Proteomes" id="UP000326565"/>
    </source>
</evidence>
<protein>
    <submittedName>
        <fullName evidence="2">Uncharacterized protein</fullName>
    </submittedName>
</protein>
<evidence type="ECO:0000256" key="1">
    <source>
        <dbReference type="SAM" id="MobiDB-lite"/>
    </source>
</evidence>
<evidence type="ECO:0000313" key="2">
    <source>
        <dbReference type="EMBL" id="KAB8074014.1"/>
    </source>
</evidence>